<sequence>MKILIEISDNDAAFGLKVLRSLSFVKKAKPMSSGAVNLWDDLKDAAKDVRLHKDGKVKMQTLDEFLNEV</sequence>
<gene>
    <name evidence="1" type="ORF">CLV98_1135</name>
</gene>
<reference evidence="1 2" key="1">
    <citation type="submission" date="2018-03" db="EMBL/GenBank/DDBJ databases">
        <title>Genomic Encyclopedia of Archaeal and Bacterial Type Strains, Phase II (KMG-II): from individual species to whole genera.</title>
        <authorList>
            <person name="Goeker M."/>
        </authorList>
    </citation>
    <scope>NUCLEOTIDE SEQUENCE [LARGE SCALE GENOMIC DNA]</scope>
    <source>
        <strain evidence="1 2">DSM 100346</strain>
    </source>
</reference>
<proteinExistence type="predicted"/>
<dbReference type="OrthoDB" id="886540at2"/>
<dbReference type="EMBL" id="QGDT01000013">
    <property type="protein sequence ID" value="PWJ55529.1"/>
    <property type="molecule type" value="Genomic_DNA"/>
</dbReference>
<dbReference type="RefSeq" id="WP_109676936.1">
    <property type="nucleotide sequence ID" value="NZ_QGDT01000013.1"/>
</dbReference>
<evidence type="ECO:0000313" key="2">
    <source>
        <dbReference type="Proteomes" id="UP000245880"/>
    </source>
</evidence>
<name>A0A316ADU9_9BACT</name>
<evidence type="ECO:0000313" key="1">
    <source>
        <dbReference type="EMBL" id="PWJ55529.1"/>
    </source>
</evidence>
<dbReference type="AlphaFoldDB" id="A0A316ADU9"/>
<protein>
    <submittedName>
        <fullName evidence="1">Uncharacterized protein</fullName>
    </submittedName>
</protein>
<organism evidence="1 2">
    <name type="scientific">Dyadobacter jejuensis</name>
    <dbReference type="NCBI Taxonomy" id="1082580"/>
    <lineage>
        <taxon>Bacteria</taxon>
        <taxon>Pseudomonadati</taxon>
        <taxon>Bacteroidota</taxon>
        <taxon>Cytophagia</taxon>
        <taxon>Cytophagales</taxon>
        <taxon>Spirosomataceae</taxon>
        <taxon>Dyadobacter</taxon>
    </lineage>
</organism>
<accession>A0A316ADU9</accession>
<comment type="caution">
    <text evidence="1">The sequence shown here is derived from an EMBL/GenBank/DDBJ whole genome shotgun (WGS) entry which is preliminary data.</text>
</comment>
<keyword evidence="2" id="KW-1185">Reference proteome</keyword>
<dbReference type="Proteomes" id="UP000245880">
    <property type="component" value="Unassembled WGS sequence"/>
</dbReference>